<dbReference type="Gene3D" id="3.30.460.10">
    <property type="entry name" value="Beta Polymerase, domain 2"/>
    <property type="match status" value="1"/>
</dbReference>
<keyword evidence="4" id="KW-0548">Nucleotidyltransferase</keyword>
<proteinExistence type="inferred from homology"/>
<evidence type="ECO:0000256" key="8">
    <source>
        <dbReference type="RuleBase" id="RU003953"/>
    </source>
</evidence>
<dbReference type="Pfam" id="PF01743">
    <property type="entry name" value="PolyA_pol"/>
    <property type="match status" value="1"/>
</dbReference>
<evidence type="ECO:0000256" key="4">
    <source>
        <dbReference type="ARBA" id="ARBA00022695"/>
    </source>
</evidence>
<evidence type="ECO:0000259" key="10">
    <source>
        <dbReference type="Pfam" id="PF12627"/>
    </source>
</evidence>
<evidence type="ECO:0000256" key="3">
    <source>
        <dbReference type="ARBA" id="ARBA00022694"/>
    </source>
</evidence>
<evidence type="ECO:0000313" key="12">
    <source>
        <dbReference type="Proteomes" id="UP001326613"/>
    </source>
</evidence>
<dbReference type="RefSeq" id="WP_323737874.1">
    <property type="nucleotide sequence ID" value="NZ_CP112932.1"/>
</dbReference>
<dbReference type="Pfam" id="PF12627">
    <property type="entry name" value="PolyA_pol_RNAbd"/>
    <property type="match status" value="1"/>
</dbReference>
<name>A0ABZ0USQ8_9RICK</name>
<organism evidence="11 12">
    <name type="scientific">Candidatus Trichorickettsia mobilis</name>
    <dbReference type="NCBI Taxonomy" id="1346319"/>
    <lineage>
        <taxon>Bacteria</taxon>
        <taxon>Pseudomonadati</taxon>
        <taxon>Pseudomonadota</taxon>
        <taxon>Alphaproteobacteria</taxon>
        <taxon>Rickettsiales</taxon>
        <taxon>Rickettsiaceae</taxon>
        <taxon>Rickettsieae</taxon>
        <taxon>Candidatus Trichorickettsia</taxon>
    </lineage>
</organism>
<keyword evidence="8" id="KW-0694">RNA-binding</keyword>
<feature type="domain" description="Poly A polymerase head" evidence="9">
    <location>
        <begin position="29"/>
        <end position="151"/>
    </location>
</feature>
<evidence type="ECO:0000256" key="2">
    <source>
        <dbReference type="ARBA" id="ARBA00022679"/>
    </source>
</evidence>
<dbReference type="SUPFAM" id="SSF81891">
    <property type="entry name" value="Poly A polymerase C-terminal region-like"/>
    <property type="match status" value="1"/>
</dbReference>
<feature type="domain" description="tRNA nucleotidyltransferase/poly(A) polymerase RNA and SrmB- binding" evidence="10">
    <location>
        <begin position="182"/>
        <end position="237"/>
    </location>
</feature>
<dbReference type="CDD" id="cd05398">
    <property type="entry name" value="NT_ClassII-CCAase"/>
    <property type="match status" value="1"/>
</dbReference>
<dbReference type="PANTHER" id="PTHR46173:SF1">
    <property type="entry name" value="CCA TRNA NUCLEOTIDYLTRANSFERASE 1, MITOCHONDRIAL"/>
    <property type="match status" value="1"/>
</dbReference>
<keyword evidence="5" id="KW-0479">Metal-binding</keyword>
<dbReference type="Proteomes" id="UP001326613">
    <property type="component" value="Chromosome"/>
</dbReference>
<evidence type="ECO:0000259" key="9">
    <source>
        <dbReference type="Pfam" id="PF01743"/>
    </source>
</evidence>
<dbReference type="Gene3D" id="1.10.3090.10">
    <property type="entry name" value="cca-adding enzyme, domain 2"/>
    <property type="match status" value="1"/>
</dbReference>
<dbReference type="InterPro" id="IPR043519">
    <property type="entry name" value="NT_sf"/>
</dbReference>
<evidence type="ECO:0000256" key="7">
    <source>
        <dbReference type="ARBA" id="ARBA00022842"/>
    </source>
</evidence>
<evidence type="ECO:0000256" key="1">
    <source>
        <dbReference type="ARBA" id="ARBA00001946"/>
    </source>
</evidence>
<reference evidence="11 12" key="1">
    <citation type="submission" date="2022-10" db="EMBL/GenBank/DDBJ databases">
        <title>Host association and intracellularity evolved multiple times independently in the Rickettsiales.</title>
        <authorList>
            <person name="Castelli M."/>
            <person name="Nardi T."/>
            <person name="Gammuto L."/>
            <person name="Bellinzona G."/>
            <person name="Sabaneyeva E."/>
            <person name="Potekhin A."/>
            <person name="Serra V."/>
            <person name="Petroni G."/>
            <person name="Sassera D."/>
        </authorList>
    </citation>
    <scope>NUCLEOTIDE SEQUENCE [LARGE SCALE GENOMIC DNA]</scope>
    <source>
        <strain evidence="11 12">Kr 154-4</strain>
    </source>
</reference>
<gene>
    <name evidence="11" type="ORF">Trichorick_00963</name>
</gene>
<dbReference type="InterPro" id="IPR050264">
    <property type="entry name" value="Bact_CCA-adding_enz_type3_sf"/>
</dbReference>
<dbReference type="SUPFAM" id="SSF81301">
    <property type="entry name" value="Nucleotidyltransferase"/>
    <property type="match status" value="1"/>
</dbReference>
<evidence type="ECO:0000256" key="6">
    <source>
        <dbReference type="ARBA" id="ARBA00022741"/>
    </source>
</evidence>
<keyword evidence="12" id="KW-1185">Reference proteome</keyword>
<keyword evidence="6" id="KW-0547">Nucleotide-binding</keyword>
<keyword evidence="2 8" id="KW-0808">Transferase</keyword>
<dbReference type="InterPro" id="IPR032828">
    <property type="entry name" value="PolyA_RNA-bd"/>
</dbReference>
<sequence length="406" mass="46447">MYIYKQLTIQSSYYKQILSYLNSAGGLSRLVGGCVRDAILGKPNFDIDINTTLLPEQVMSVLSTKNNLKIVPTGVAFGTISAFIGNERFEITTLRQDIGCDGRHAKVVFTTDFKQDAARRDFTINALSYCPFTETIYDYFNGIQDISDKQVMFIGIPQQRIQEDYLRILRFFRFSCDYAKRIDPEGLKACAELKHKLSTLSFERIKAEIDRLIDSDNAPTILQQMDNQNILPYIFPWQWDYNALAKGNDFAQNISIKLTRSIKYSLLFHAEISLTNQQLLSFKFSKHDSEEILNILSLIQESQHLPIYYMLKKLWQNFDNYPEYITAVVVTSYTNSEVAKEFIATHINTTKPLFPITGNDLLKIGFHGKALGTMLSKLKSLWIDSDFTITKQQLLDIACDLNANST</sequence>
<accession>A0ABZ0USQ8</accession>
<dbReference type="EMBL" id="CP112932">
    <property type="protein sequence ID" value="WPY01068.1"/>
    <property type="molecule type" value="Genomic_DNA"/>
</dbReference>
<protein>
    <submittedName>
        <fullName evidence="11">Poly(A) polymerase I</fullName>
    </submittedName>
</protein>
<comment type="similarity">
    <text evidence="8">Belongs to the tRNA nucleotidyltransferase/poly(A) polymerase family.</text>
</comment>
<keyword evidence="7" id="KW-0460">Magnesium</keyword>
<evidence type="ECO:0000256" key="5">
    <source>
        <dbReference type="ARBA" id="ARBA00022723"/>
    </source>
</evidence>
<keyword evidence="3" id="KW-0819">tRNA processing</keyword>
<dbReference type="InterPro" id="IPR002646">
    <property type="entry name" value="PolA_pol_head_dom"/>
</dbReference>
<comment type="cofactor">
    <cofactor evidence="1">
        <name>Mg(2+)</name>
        <dbReference type="ChEBI" id="CHEBI:18420"/>
    </cofactor>
</comment>
<dbReference type="PANTHER" id="PTHR46173">
    <property type="entry name" value="CCA TRNA NUCLEOTIDYLTRANSFERASE 1, MITOCHONDRIAL"/>
    <property type="match status" value="1"/>
</dbReference>
<evidence type="ECO:0000313" key="11">
    <source>
        <dbReference type="EMBL" id="WPY01068.1"/>
    </source>
</evidence>